<keyword evidence="1" id="KW-0472">Membrane</keyword>
<accession>A0A1N6YNK9</accession>
<keyword evidence="1" id="KW-0812">Transmembrane</keyword>
<dbReference type="PANTHER" id="PTHR39430">
    <property type="entry name" value="MEMBRANE-ASSOCIATED PROTEASE-RELATED"/>
    <property type="match status" value="1"/>
</dbReference>
<dbReference type="OrthoDB" id="7564474at2"/>
<evidence type="ECO:0000313" key="4">
    <source>
        <dbReference type="Proteomes" id="UP000185924"/>
    </source>
</evidence>
<dbReference type="EMBL" id="FTNM01000003">
    <property type="protein sequence ID" value="SIR16213.1"/>
    <property type="molecule type" value="Genomic_DNA"/>
</dbReference>
<feature type="transmembrane region" description="Helical" evidence="1">
    <location>
        <begin position="100"/>
        <end position="122"/>
    </location>
</feature>
<dbReference type="STRING" id="1077936.SAMN05421545_2619"/>
<feature type="transmembrane region" description="Helical" evidence="1">
    <location>
        <begin position="142"/>
        <end position="158"/>
    </location>
</feature>
<feature type="transmembrane region" description="Helical" evidence="1">
    <location>
        <begin position="12"/>
        <end position="32"/>
    </location>
</feature>
<dbReference type="GO" id="GO:0080120">
    <property type="term" value="P:CAAX-box protein maturation"/>
    <property type="evidence" value="ECO:0007669"/>
    <property type="project" value="UniProtKB-ARBA"/>
</dbReference>
<feature type="domain" description="CAAX prenyl protease 2/Lysostaphin resistance protein A-like" evidence="2">
    <location>
        <begin position="108"/>
        <end position="199"/>
    </location>
</feature>
<evidence type="ECO:0000313" key="3">
    <source>
        <dbReference type="EMBL" id="SIR16213.1"/>
    </source>
</evidence>
<feature type="transmembrane region" description="Helical" evidence="1">
    <location>
        <begin position="70"/>
        <end position="93"/>
    </location>
</feature>
<sequence length="254" mass="28387">MPIRSLLSCAPGFFLLFAIYHFPEFFFVFWIMALFKTGFIVAAFFLARAQGWTGLGGYGLSLKDKWLRQLLVGLLLGLTFFILSFYLSVLLGYESIVSSITITTFVGQVPMLLLMTAVPSVAEDILTRGYLYAHLVKYMKPTYWVLLSALVYVLNHIWRLGDGAAVLSYLLLLGLVLAYAVIITKSLWLAFGIHWGANIAYESTRSLFSTTSASSDASTWILAGCWGLLLVLLILWGFYRNRLKSGIALAPDLY</sequence>
<evidence type="ECO:0000259" key="2">
    <source>
        <dbReference type="Pfam" id="PF02517"/>
    </source>
</evidence>
<proteinExistence type="predicted"/>
<reference evidence="4" key="1">
    <citation type="submission" date="2017-01" db="EMBL/GenBank/DDBJ databases">
        <authorList>
            <person name="Varghese N."/>
            <person name="Submissions S."/>
        </authorList>
    </citation>
    <scope>NUCLEOTIDE SEQUENCE [LARGE SCALE GENOMIC DNA]</scope>
    <source>
        <strain evidence="4">DM9</strain>
    </source>
</reference>
<feature type="transmembrane region" description="Helical" evidence="1">
    <location>
        <begin position="217"/>
        <end position="239"/>
    </location>
</feature>
<protein>
    <recommendedName>
        <fullName evidence="2">CAAX prenyl protease 2/Lysostaphin resistance protein A-like domain-containing protein</fullName>
    </recommendedName>
</protein>
<feature type="transmembrane region" description="Helical" evidence="1">
    <location>
        <begin position="170"/>
        <end position="197"/>
    </location>
</feature>
<dbReference type="Proteomes" id="UP000185924">
    <property type="component" value="Unassembled WGS sequence"/>
</dbReference>
<name>A0A1N6YNK9_9BACT</name>
<evidence type="ECO:0000256" key="1">
    <source>
        <dbReference type="SAM" id="Phobius"/>
    </source>
</evidence>
<dbReference type="RefSeq" id="WP_076422416.1">
    <property type="nucleotide sequence ID" value="NZ_FTNM01000003.1"/>
</dbReference>
<gene>
    <name evidence="3" type="ORF">SAMN05421545_2619</name>
</gene>
<dbReference type="PANTHER" id="PTHR39430:SF1">
    <property type="entry name" value="PROTEASE"/>
    <property type="match status" value="1"/>
</dbReference>
<dbReference type="GO" id="GO:0004175">
    <property type="term" value="F:endopeptidase activity"/>
    <property type="evidence" value="ECO:0007669"/>
    <property type="project" value="UniProtKB-ARBA"/>
</dbReference>
<organism evidence="3 4">
    <name type="scientific">Pontibacter lucknowensis</name>
    <dbReference type="NCBI Taxonomy" id="1077936"/>
    <lineage>
        <taxon>Bacteria</taxon>
        <taxon>Pseudomonadati</taxon>
        <taxon>Bacteroidota</taxon>
        <taxon>Cytophagia</taxon>
        <taxon>Cytophagales</taxon>
        <taxon>Hymenobacteraceae</taxon>
        <taxon>Pontibacter</taxon>
    </lineage>
</organism>
<dbReference type="AlphaFoldDB" id="A0A1N6YNK9"/>
<dbReference type="Pfam" id="PF02517">
    <property type="entry name" value="Rce1-like"/>
    <property type="match status" value="1"/>
</dbReference>
<keyword evidence="4" id="KW-1185">Reference proteome</keyword>
<dbReference type="InterPro" id="IPR003675">
    <property type="entry name" value="Rce1/LyrA-like_dom"/>
</dbReference>
<keyword evidence="1" id="KW-1133">Transmembrane helix</keyword>